<organism evidence="1">
    <name type="scientific">bioreactor metagenome</name>
    <dbReference type="NCBI Taxonomy" id="1076179"/>
    <lineage>
        <taxon>unclassified sequences</taxon>
        <taxon>metagenomes</taxon>
        <taxon>ecological metagenomes</taxon>
    </lineage>
</organism>
<dbReference type="AlphaFoldDB" id="A0A644WI85"/>
<sequence>MDCCSAGDAEYLLRFENPLRLVSDQWLAEQNVSHSDELGHALWNITDKGLGEGEYAMLKPAQDGQETAGPVTVREFLEQHPGSCFDMMTPGGFVCLTPEKAALLLSGQSVKGHPGEIEYAMEIPAEELLNQEVLNAGFCDRSWHILSDDVHDMEQQTTDSPDQGVRLC</sequence>
<reference evidence="1" key="1">
    <citation type="submission" date="2019-08" db="EMBL/GenBank/DDBJ databases">
        <authorList>
            <person name="Kucharzyk K."/>
            <person name="Murdoch R.W."/>
            <person name="Higgins S."/>
            <person name="Loffler F."/>
        </authorList>
    </citation>
    <scope>NUCLEOTIDE SEQUENCE</scope>
</reference>
<dbReference type="EMBL" id="VSSQ01000965">
    <property type="protein sequence ID" value="MPM03586.1"/>
    <property type="molecule type" value="Genomic_DNA"/>
</dbReference>
<proteinExistence type="predicted"/>
<protein>
    <submittedName>
        <fullName evidence="1">Uncharacterized protein</fullName>
    </submittedName>
</protein>
<evidence type="ECO:0000313" key="1">
    <source>
        <dbReference type="EMBL" id="MPM03586.1"/>
    </source>
</evidence>
<name>A0A644WI85_9ZZZZ</name>
<gene>
    <name evidence="1" type="ORF">SDC9_49853</name>
</gene>
<comment type="caution">
    <text evidence="1">The sequence shown here is derived from an EMBL/GenBank/DDBJ whole genome shotgun (WGS) entry which is preliminary data.</text>
</comment>
<accession>A0A644WI85</accession>